<evidence type="ECO:0000256" key="1">
    <source>
        <dbReference type="SAM" id="MobiDB-lite"/>
    </source>
</evidence>
<organism evidence="3 4">
    <name type="scientific">Nocardioides lianchengensis</name>
    <dbReference type="NCBI Taxonomy" id="1045774"/>
    <lineage>
        <taxon>Bacteria</taxon>
        <taxon>Bacillati</taxon>
        <taxon>Actinomycetota</taxon>
        <taxon>Actinomycetes</taxon>
        <taxon>Propionibacteriales</taxon>
        <taxon>Nocardioidaceae</taxon>
        <taxon>Nocardioides</taxon>
    </lineage>
</organism>
<feature type="compositionally biased region" description="Acidic residues" evidence="1">
    <location>
        <begin position="197"/>
        <end position="206"/>
    </location>
</feature>
<evidence type="ECO:0000313" key="3">
    <source>
        <dbReference type="EMBL" id="SDE06519.1"/>
    </source>
</evidence>
<evidence type="ECO:0000313" key="4">
    <source>
        <dbReference type="Proteomes" id="UP000199034"/>
    </source>
</evidence>
<sequence length="206" mass="21331">MHTLGNTRTVRLAVVGLAVSALTLGAGGLAPSAVAGGGGHHGDRDGSVSLELTDRTTDRLTAGSYRIRALGAADKDVDDGDVTLSFPLRDRGKDQGRSRARHGGDGYRKVVRVAGGIGVIGDGADARWTGLRVNLTRGTISAKVNGGDRATVLRTERDRGLDRRGGSRGSDLELTRAGARSLNDALPGNPFRAGDTFADESEGCGR</sequence>
<feature type="signal peptide" evidence="2">
    <location>
        <begin position="1"/>
        <end position="35"/>
    </location>
</feature>
<feature type="compositionally biased region" description="Basic and acidic residues" evidence="1">
    <location>
        <begin position="154"/>
        <end position="174"/>
    </location>
</feature>
<dbReference type="Proteomes" id="UP000199034">
    <property type="component" value="Unassembled WGS sequence"/>
</dbReference>
<evidence type="ECO:0000256" key="2">
    <source>
        <dbReference type="SAM" id="SignalP"/>
    </source>
</evidence>
<dbReference type="RefSeq" id="WP_090860425.1">
    <property type="nucleotide sequence ID" value="NZ_FMZM01000014.1"/>
</dbReference>
<feature type="region of interest" description="Disordered" evidence="1">
    <location>
        <begin position="154"/>
        <end position="206"/>
    </location>
</feature>
<protein>
    <submittedName>
        <fullName evidence="3">Uncharacterized protein</fullName>
    </submittedName>
</protein>
<dbReference type="AlphaFoldDB" id="A0A1G6ZVG8"/>
<keyword evidence="2" id="KW-0732">Signal</keyword>
<feature type="chain" id="PRO_5043467072" evidence="2">
    <location>
        <begin position="36"/>
        <end position="206"/>
    </location>
</feature>
<accession>A0A1G6ZVG8</accession>
<reference evidence="3 4" key="1">
    <citation type="submission" date="2016-10" db="EMBL/GenBank/DDBJ databases">
        <authorList>
            <person name="de Groot N.N."/>
        </authorList>
    </citation>
    <scope>NUCLEOTIDE SEQUENCE [LARGE SCALE GENOMIC DNA]</scope>
    <source>
        <strain evidence="3 4">CGMCC 4.6858</strain>
    </source>
</reference>
<gene>
    <name evidence="3" type="ORF">SAMN05421872_11464</name>
</gene>
<proteinExistence type="predicted"/>
<dbReference type="EMBL" id="FMZM01000014">
    <property type="protein sequence ID" value="SDE06519.1"/>
    <property type="molecule type" value="Genomic_DNA"/>
</dbReference>
<keyword evidence="4" id="KW-1185">Reference proteome</keyword>
<name>A0A1G6ZVG8_9ACTN</name>